<keyword evidence="1" id="KW-0812">Transmembrane</keyword>
<keyword evidence="3" id="KW-1185">Reference proteome</keyword>
<gene>
    <name evidence="2" type="ORF">QTN89_17935</name>
</gene>
<dbReference type="Proteomes" id="UP001239462">
    <property type="component" value="Unassembled WGS sequence"/>
</dbReference>
<feature type="transmembrane region" description="Helical" evidence="1">
    <location>
        <begin position="92"/>
        <end position="113"/>
    </location>
</feature>
<accession>A0ABT7PLX9</accession>
<evidence type="ECO:0000313" key="2">
    <source>
        <dbReference type="EMBL" id="MDM4017333.1"/>
    </source>
</evidence>
<reference evidence="2 3" key="1">
    <citation type="submission" date="2023-06" db="EMBL/GenBank/DDBJ databases">
        <title>Roseiconus lacunae JC819 isolated from Gulf of Mannar region, Tamil Nadu.</title>
        <authorList>
            <person name="Pk S."/>
            <person name="Ch S."/>
            <person name="Ch V.R."/>
        </authorList>
    </citation>
    <scope>NUCLEOTIDE SEQUENCE [LARGE SCALE GENOMIC DNA]</scope>
    <source>
        <strain evidence="2 3">JC819</strain>
    </source>
</reference>
<protein>
    <submittedName>
        <fullName evidence="2">Uncharacterized protein</fullName>
    </submittedName>
</protein>
<evidence type="ECO:0000313" key="3">
    <source>
        <dbReference type="Proteomes" id="UP001239462"/>
    </source>
</evidence>
<name>A0ABT7PLX9_9BACT</name>
<sequence>MTDEIVRNRLEMQPTFRVQLPWQMDETKRRIRAAVRSQEMAPFAETAGTVVDFKVDPSERRFWSPHLSIQLNPSDSQKSTEAFCRFSPRPEIWTMVMAVYLMAACTMFGALIYGLVQWMMKDPPWAIAVVPVSLGVITGLHLVSVVGQNWSRDQMVVLKHRWERTLELAKRSEPDSDHLTD</sequence>
<dbReference type="RefSeq" id="WP_149499097.1">
    <property type="nucleotide sequence ID" value="NZ_JASZZN010000013.1"/>
</dbReference>
<evidence type="ECO:0000256" key="1">
    <source>
        <dbReference type="SAM" id="Phobius"/>
    </source>
</evidence>
<feature type="transmembrane region" description="Helical" evidence="1">
    <location>
        <begin position="125"/>
        <end position="146"/>
    </location>
</feature>
<organism evidence="2 3">
    <name type="scientific">Roseiconus lacunae</name>
    <dbReference type="NCBI Taxonomy" id="2605694"/>
    <lineage>
        <taxon>Bacteria</taxon>
        <taxon>Pseudomonadati</taxon>
        <taxon>Planctomycetota</taxon>
        <taxon>Planctomycetia</taxon>
        <taxon>Pirellulales</taxon>
        <taxon>Pirellulaceae</taxon>
        <taxon>Roseiconus</taxon>
    </lineage>
</organism>
<keyword evidence="1" id="KW-0472">Membrane</keyword>
<comment type="caution">
    <text evidence="2">The sequence shown here is derived from an EMBL/GenBank/DDBJ whole genome shotgun (WGS) entry which is preliminary data.</text>
</comment>
<proteinExistence type="predicted"/>
<dbReference type="EMBL" id="JASZZN010000013">
    <property type="protein sequence ID" value="MDM4017333.1"/>
    <property type="molecule type" value="Genomic_DNA"/>
</dbReference>
<keyword evidence="1" id="KW-1133">Transmembrane helix</keyword>